<evidence type="ECO:0000256" key="1">
    <source>
        <dbReference type="SAM" id="Coils"/>
    </source>
</evidence>
<reference evidence="4" key="1">
    <citation type="journal article" date="2019" name="Int. J. Syst. Evol. Microbiol.">
        <title>The Global Catalogue of Microorganisms (GCM) 10K type strain sequencing project: providing services to taxonomists for standard genome sequencing and annotation.</title>
        <authorList>
            <consortium name="The Broad Institute Genomics Platform"/>
            <consortium name="The Broad Institute Genome Sequencing Center for Infectious Disease"/>
            <person name="Wu L."/>
            <person name="Ma J."/>
        </authorList>
    </citation>
    <scope>NUCLEOTIDE SEQUENCE [LARGE SCALE GENOMIC DNA]</scope>
    <source>
        <strain evidence="4">CGMCC 1.12923</strain>
    </source>
</reference>
<dbReference type="EMBL" id="BMGJ01000007">
    <property type="protein sequence ID" value="GGD65296.1"/>
    <property type="molecule type" value="Genomic_DNA"/>
</dbReference>
<feature type="compositionally biased region" description="Low complexity" evidence="2">
    <location>
        <begin position="854"/>
        <end position="863"/>
    </location>
</feature>
<gene>
    <name evidence="3" type="ORF">GCM10011357_20740</name>
</gene>
<feature type="compositionally biased region" description="Basic and acidic residues" evidence="2">
    <location>
        <begin position="510"/>
        <end position="528"/>
    </location>
</feature>
<sequence>MSMSGLLRIILIHTHLPGVVELKLDGHTNVCGTNASGKTTLQRLVPVFYGELPGKVVPRTRKKFSEFYLPANNSYLIYEYQREDGQICQAVLTRKDADSVQYRFVEAPFEYEQVLVEVNDKQVQPMLPEQWLRQLKQLGIDYSSKLHSTSEYRSVIQNDAAVGRASSRDNTRLRQLAARYSLVAASHRIRHMEKLVSAVHAKEGKMDTLRTMLAAIFEEDGLVQPSTTVRNTKAREWITQMRQTMRLQDLHKAFAQIRTQADTLNQVEAQLQRLKPVLEEDYTRLRRDKADSGEKLNLLKRQLSELQEQFEQQELALNSSISEADAERKACARQLDHIQARYDGYLDSDMEQLQKDTQVLPLWREELEQQQEHYQLLIDQHQDMQARLEQQKNKLFESLERVRQKNQSQIKAIEGDKNTLRQSHHDKESQLRSQYEQRREQQRGDFEQSLSELQQAVISQQLQVQQPMLSDEEQENQQLAEKRLELAQRNWQHRAEQRTACDRQYQQAREQTRQADEQLHDSRRQCRQAGERLQRIEQQLSPEQGSLRAFLRDNLSGWEQKLGKVIHAPLLERKDLSPELTDEQQGLLGISLDLSQIDAPEYAEDEAALKHRLQQAQKQLQHYREQQQQHEGVLQQAHEQAEQLREQLSRAQQAFEQAEQEVHYATDARQRLLQQHKTLLDSRRAEAQQALDKLKQQLSSKQQQREEALAQLQQDFEDQLLEFRSGWQEELALLDEQIQELELQVEKRREQNRAQIKQLEQAFNEELASKDIDPAQLQKLKQDIDELKGRIHRVSSRRDELREYREFMRIDWGERRPELLEQETGLKASLQGLQQQRDNLKQQYQSDRSEFRQQQRTTEQQLSQSNALLNEIEPLMRQLSHLQFTFAGEPPQGSMGDQQERIARTNEALESRSRLERKFKEELNEFESVLGKDAGKDFLDVMEQSFAVLEEQADNREKLPILESLLSILDSRARQIVEQGETIGGDLNRFFTVFSDINRKIASQSRRLTEEVADDLTLDGIARSEVRILSTVDELNFWQPLKRFAQAYQNWRDSGDDMPKQEYLDSLADVVEVLPNDASYNIESLLRLELHLNEGGSDLVIKNDRQLLESSSHGMAYLILCKFLLAFTRLLRNKADIRIHWPIDEIGTLAYHNVEKLFVACQTNGIDILGAFPNPESEVLMLFKHRYLIDKQRQELQKIEPKVSRIAERLKAGNNMEEAV</sequence>
<feature type="region of interest" description="Disordered" evidence="2">
    <location>
        <begin position="843"/>
        <end position="863"/>
    </location>
</feature>
<feature type="coiled-coil region" evidence="1">
    <location>
        <begin position="364"/>
        <end position="405"/>
    </location>
</feature>
<proteinExistence type="predicted"/>
<keyword evidence="4" id="KW-1185">Reference proteome</keyword>
<keyword evidence="3" id="KW-0547">Nucleotide-binding</keyword>
<evidence type="ECO:0000256" key="2">
    <source>
        <dbReference type="SAM" id="MobiDB-lite"/>
    </source>
</evidence>
<comment type="caution">
    <text evidence="3">The sequence shown here is derived from an EMBL/GenBank/DDBJ whole genome shotgun (WGS) entry which is preliminary data.</text>
</comment>
<feature type="coiled-coil region" evidence="1">
    <location>
        <begin position="289"/>
        <end position="323"/>
    </location>
</feature>
<evidence type="ECO:0000313" key="4">
    <source>
        <dbReference type="Proteomes" id="UP000614272"/>
    </source>
</evidence>
<dbReference type="Pfam" id="PF12128">
    <property type="entry name" value="DUF3584"/>
    <property type="match status" value="1"/>
</dbReference>
<organism evidence="3 4">
    <name type="scientific">Lacimicrobium alkaliphilum</name>
    <dbReference type="NCBI Taxonomy" id="1526571"/>
    <lineage>
        <taxon>Bacteria</taxon>
        <taxon>Pseudomonadati</taxon>
        <taxon>Pseudomonadota</taxon>
        <taxon>Gammaproteobacteria</taxon>
        <taxon>Alteromonadales</taxon>
        <taxon>Alteromonadaceae</taxon>
        <taxon>Lacimicrobium</taxon>
    </lineage>
</organism>
<feature type="region of interest" description="Disordered" evidence="2">
    <location>
        <begin position="502"/>
        <end position="528"/>
    </location>
</feature>
<dbReference type="GO" id="GO:0005524">
    <property type="term" value="F:ATP binding"/>
    <property type="evidence" value="ECO:0007669"/>
    <property type="project" value="UniProtKB-KW"/>
</dbReference>
<keyword evidence="1" id="KW-0175">Coiled coil</keyword>
<dbReference type="Proteomes" id="UP000614272">
    <property type="component" value="Unassembled WGS sequence"/>
</dbReference>
<evidence type="ECO:0000313" key="3">
    <source>
        <dbReference type="EMBL" id="GGD65296.1"/>
    </source>
</evidence>
<feature type="compositionally biased region" description="Basic and acidic residues" evidence="2">
    <location>
        <begin position="415"/>
        <end position="446"/>
    </location>
</feature>
<keyword evidence="3" id="KW-0067">ATP-binding</keyword>
<dbReference type="InterPro" id="IPR021979">
    <property type="entry name" value="DUF3584"/>
</dbReference>
<feature type="coiled-coil region" evidence="1">
    <location>
        <begin position="606"/>
        <end position="797"/>
    </location>
</feature>
<feature type="region of interest" description="Disordered" evidence="2">
    <location>
        <begin position="415"/>
        <end position="450"/>
    </location>
</feature>
<name>A0ABQ1RDY7_9ALTE</name>
<protein>
    <submittedName>
        <fullName evidence="3">ATP-binding protein</fullName>
    </submittedName>
</protein>
<accession>A0ABQ1RDY7</accession>